<keyword evidence="4" id="KW-0812">Transmembrane</keyword>
<dbReference type="AlphaFoldDB" id="A0A291GKH2"/>
<evidence type="ECO:0000256" key="2">
    <source>
        <dbReference type="ARBA" id="ARBA00023163"/>
    </source>
</evidence>
<proteinExistence type="predicted"/>
<dbReference type="Gene3D" id="1.10.10.1320">
    <property type="entry name" value="Anti-sigma factor, zinc-finger domain"/>
    <property type="match status" value="1"/>
</dbReference>
<sequence>MSGGDHARFADWDGAYVLGALTPADRHAYEDHLETCSRCRDAVAELAPVPGLLAQIRPEPEAVDGTEPAPGAPAPPEVGGATVPSPPGGRSAGPRPHRHRRVLLGALAAAAALLLVLTLPLALGGRQEEPALTVSPSAAGPGPSVMRVDVELAPRDWGTALTITCEYPSASPSGPGRYGGGAPPPSYALVVTAEDATRSEVSSWQGTPGEVVTLEAGTAVELADIAEVSVIDGAGTTVLTAEVDAP</sequence>
<name>A0A291GKH2_9MICO</name>
<gene>
    <name evidence="6" type="ORF">CFK38_03690</name>
</gene>
<protein>
    <recommendedName>
        <fullName evidence="5">Putative zinc-finger domain-containing protein</fullName>
    </recommendedName>
</protein>
<organism evidence="6 7">
    <name type="scientific">Brachybacterium vulturis</name>
    <dbReference type="NCBI Taxonomy" id="2017484"/>
    <lineage>
        <taxon>Bacteria</taxon>
        <taxon>Bacillati</taxon>
        <taxon>Actinomycetota</taxon>
        <taxon>Actinomycetes</taxon>
        <taxon>Micrococcales</taxon>
        <taxon>Dermabacteraceae</taxon>
        <taxon>Brachybacterium</taxon>
    </lineage>
</organism>
<accession>A0A291GKH2</accession>
<evidence type="ECO:0000259" key="5">
    <source>
        <dbReference type="Pfam" id="PF13490"/>
    </source>
</evidence>
<dbReference type="InterPro" id="IPR027383">
    <property type="entry name" value="Znf_put"/>
</dbReference>
<evidence type="ECO:0000256" key="3">
    <source>
        <dbReference type="SAM" id="MobiDB-lite"/>
    </source>
</evidence>
<dbReference type="EMBL" id="CP023563">
    <property type="protein sequence ID" value="ATG50721.1"/>
    <property type="molecule type" value="Genomic_DNA"/>
</dbReference>
<evidence type="ECO:0000313" key="6">
    <source>
        <dbReference type="EMBL" id="ATG50721.1"/>
    </source>
</evidence>
<reference evidence="7" key="1">
    <citation type="submission" date="2017-09" db="EMBL/GenBank/DDBJ databases">
        <title>Brachybacterium sp. VM2412.</title>
        <authorList>
            <person name="Tak E.J."/>
            <person name="Bae J.-W."/>
        </authorList>
    </citation>
    <scope>NUCLEOTIDE SEQUENCE [LARGE SCALE GENOMIC DNA]</scope>
    <source>
        <strain evidence="7">VM2412</strain>
    </source>
</reference>
<keyword evidence="2" id="KW-0804">Transcription</keyword>
<keyword evidence="4" id="KW-1133">Transmembrane helix</keyword>
<keyword evidence="7" id="KW-1185">Reference proteome</keyword>
<dbReference type="Pfam" id="PF13490">
    <property type="entry name" value="zf-HC2"/>
    <property type="match status" value="1"/>
</dbReference>
<feature type="compositionally biased region" description="Low complexity" evidence="3">
    <location>
        <begin position="77"/>
        <end position="94"/>
    </location>
</feature>
<evidence type="ECO:0000256" key="1">
    <source>
        <dbReference type="ARBA" id="ARBA00023015"/>
    </source>
</evidence>
<dbReference type="KEGG" id="brz:CFK38_03690"/>
<feature type="transmembrane region" description="Helical" evidence="4">
    <location>
        <begin position="102"/>
        <end position="123"/>
    </location>
</feature>
<keyword evidence="4" id="KW-0472">Membrane</keyword>
<evidence type="ECO:0000313" key="7">
    <source>
        <dbReference type="Proteomes" id="UP000218165"/>
    </source>
</evidence>
<dbReference type="InterPro" id="IPR041916">
    <property type="entry name" value="Anti_sigma_zinc_sf"/>
</dbReference>
<feature type="region of interest" description="Disordered" evidence="3">
    <location>
        <begin position="61"/>
        <end position="97"/>
    </location>
</feature>
<dbReference type="Proteomes" id="UP000218165">
    <property type="component" value="Chromosome"/>
</dbReference>
<feature type="domain" description="Putative zinc-finger" evidence="5">
    <location>
        <begin position="14"/>
        <end position="40"/>
    </location>
</feature>
<keyword evidence="1" id="KW-0805">Transcription regulation</keyword>
<dbReference type="RefSeq" id="WP_096801861.1">
    <property type="nucleotide sequence ID" value="NZ_CP023563.1"/>
</dbReference>
<dbReference type="OrthoDB" id="5242431at2"/>
<evidence type="ECO:0000256" key="4">
    <source>
        <dbReference type="SAM" id="Phobius"/>
    </source>
</evidence>